<organism evidence="1 2">
    <name type="scientific">Zooshikella harenae</name>
    <dbReference type="NCBI Taxonomy" id="2827238"/>
    <lineage>
        <taxon>Bacteria</taxon>
        <taxon>Pseudomonadati</taxon>
        <taxon>Pseudomonadota</taxon>
        <taxon>Gammaproteobacteria</taxon>
        <taxon>Oceanospirillales</taxon>
        <taxon>Zooshikellaceae</taxon>
        <taxon>Zooshikella</taxon>
    </lineage>
</organism>
<accession>A0ABS5ZLB6</accession>
<reference evidence="1 2" key="1">
    <citation type="submission" date="2021-04" db="EMBL/GenBank/DDBJ databases">
        <authorList>
            <person name="Pira H."/>
            <person name="Risdian C."/>
            <person name="Wink J."/>
        </authorList>
    </citation>
    <scope>NUCLEOTIDE SEQUENCE [LARGE SCALE GENOMIC DNA]</scope>
    <source>
        <strain evidence="1 2">WH53</strain>
    </source>
</reference>
<dbReference type="PANTHER" id="PTHR11102">
    <property type="entry name" value="SEL-1-LIKE PROTEIN"/>
    <property type="match status" value="1"/>
</dbReference>
<dbReference type="Pfam" id="PF08238">
    <property type="entry name" value="Sel1"/>
    <property type="match status" value="3"/>
</dbReference>
<dbReference type="InterPro" id="IPR006597">
    <property type="entry name" value="Sel1-like"/>
</dbReference>
<dbReference type="PANTHER" id="PTHR11102:SF160">
    <property type="entry name" value="ERAD-ASSOCIATED E3 UBIQUITIN-PROTEIN LIGASE COMPONENT HRD3"/>
    <property type="match status" value="1"/>
</dbReference>
<keyword evidence="2" id="KW-1185">Reference proteome</keyword>
<gene>
    <name evidence="1" type="ORF">KCG35_24340</name>
</gene>
<dbReference type="InterPro" id="IPR011990">
    <property type="entry name" value="TPR-like_helical_dom_sf"/>
</dbReference>
<name>A0ABS5ZLB6_9GAMM</name>
<dbReference type="Proteomes" id="UP000690515">
    <property type="component" value="Unassembled WGS sequence"/>
</dbReference>
<evidence type="ECO:0000313" key="2">
    <source>
        <dbReference type="Proteomes" id="UP000690515"/>
    </source>
</evidence>
<dbReference type="EMBL" id="JAGSOY010000172">
    <property type="protein sequence ID" value="MBU2714180.1"/>
    <property type="molecule type" value="Genomic_DNA"/>
</dbReference>
<dbReference type="Gene3D" id="1.25.40.10">
    <property type="entry name" value="Tetratricopeptide repeat domain"/>
    <property type="match status" value="1"/>
</dbReference>
<evidence type="ECO:0000313" key="1">
    <source>
        <dbReference type="EMBL" id="MBU2714180.1"/>
    </source>
</evidence>
<comment type="caution">
    <text evidence="1">The sequence shown here is derived from an EMBL/GenBank/DDBJ whole genome shotgun (WGS) entry which is preliminary data.</text>
</comment>
<dbReference type="InterPro" id="IPR050767">
    <property type="entry name" value="Sel1_AlgK"/>
</dbReference>
<sequence length="247" mass="28454">MNFFTQKKMFIVLILSLFCINCFGESLKALPMGESNIIDEDRLPAVKKLAESGDMESMKILYNHFSYLGEGSQAKYWLSRIADLEDYAAQYSYGRRLLNENNSSGLAYIKKAATNNYVLAQSYLAKLYSQGKYVKKNLKKSQHWYHQAAYQSHIKSMLEIAKYLSSNNFNLEKQSYAYAWANITEICSPLNSAFAAEAKDIQKKLHNKFDLNDDFERLVKSSKKQITNSIQDPKCKSLIQKHEENIE</sequence>
<protein>
    <submittedName>
        <fullName evidence="1">Sel1 repeat family protein</fullName>
    </submittedName>
</protein>
<dbReference type="SUPFAM" id="SSF81901">
    <property type="entry name" value="HCP-like"/>
    <property type="match status" value="1"/>
</dbReference>
<dbReference type="SMART" id="SM00671">
    <property type="entry name" value="SEL1"/>
    <property type="match status" value="1"/>
</dbReference>
<proteinExistence type="predicted"/>
<dbReference type="RefSeq" id="WP_215822448.1">
    <property type="nucleotide sequence ID" value="NZ_JAGSOY010000172.1"/>
</dbReference>